<dbReference type="EnsemblMetazoa" id="GPAI013308-RA">
    <property type="protein sequence ID" value="GPAI013308-PA"/>
    <property type="gene ID" value="GPAI013308"/>
</dbReference>
<reference evidence="1" key="2">
    <citation type="submission" date="2020-05" db="UniProtKB">
        <authorList>
            <consortium name="EnsemblMetazoa"/>
        </authorList>
    </citation>
    <scope>IDENTIFICATION</scope>
    <source>
        <strain evidence="1">IAEA</strain>
    </source>
</reference>
<dbReference type="AlphaFoldDB" id="A0A1A9ZFU3"/>
<protein>
    <submittedName>
        <fullName evidence="1">Uncharacterized protein</fullName>
    </submittedName>
</protein>
<sequence>MTDKLEIVASINSSSPEYGISVNTIKDMTQSEISELRIDNSKCKLAYMAGYFRTLVTPVEESLIAYMTRSHFVWSDVKKACAAILVKLRRTERARTRLRTTNQTDLPTYYLARTMLEKIVSKNIEKKALLDIGDMDEAFEKTKIIRKAFGNTLQEVTILQEQTPHDANFLQVNLGRVKEAQNDDQTAIEENIDVVVLASYTKALSAMWFEGRNAKATIYIRNAVLLLGKRDEAKENFVVAEVVGITIYSNYSPQMWALKLSLETSGKHLKDIFSPLSTKKMLLKILTCVDLVFTRNDYNGHSDCCDFSDNDKNDNADL</sequence>
<evidence type="ECO:0000313" key="2">
    <source>
        <dbReference type="Proteomes" id="UP000092445"/>
    </source>
</evidence>
<keyword evidence="2" id="KW-1185">Reference proteome</keyword>
<organism evidence="1 2">
    <name type="scientific">Glossina pallidipes</name>
    <name type="common">Tsetse fly</name>
    <dbReference type="NCBI Taxonomy" id="7398"/>
    <lineage>
        <taxon>Eukaryota</taxon>
        <taxon>Metazoa</taxon>
        <taxon>Ecdysozoa</taxon>
        <taxon>Arthropoda</taxon>
        <taxon>Hexapoda</taxon>
        <taxon>Insecta</taxon>
        <taxon>Pterygota</taxon>
        <taxon>Neoptera</taxon>
        <taxon>Endopterygota</taxon>
        <taxon>Diptera</taxon>
        <taxon>Brachycera</taxon>
        <taxon>Muscomorpha</taxon>
        <taxon>Hippoboscoidea</taxon>
        <taxon>Glossinidae</taxon>
        <taxon>Glossina</taxon>
    </lineage>
</organism>
<dbReference type="Proteomes" id="UP000092445">
    <property type="component" value="Unassembled WGS sequence"/>
</dbReference>
<accession>A0A1A9ZFU3</accession>
<proteinExistence type="predicted"/>
<name>A0A1A9ZFU3_GLOPL</name>
<reference evidence="2" key="1">
    <citation type="submission" date="2014-03" db="EMBL/GenBank/DDBJ databases">
        <authorList>
            <person name="Aksoy S."/>
            <person name="Warren W."/>
            <person name="Wilson R.K."/>
        </authorList>
    </citation>
    <scope>NUCLEOTIDE SEQUENCE [LARGE SCALE GENOMIC DNA]</scope>
    <source>
        <strain evidence="2">IAEA</strain>
    </source>
</reference>
<dbReference type="VEuPathDB" id="VectorBase:GPAI013308"/>
<evidence type="ECO:0000313" key="1">
    <source>
        <dbReference type="EnsemblMetazoa" id="GPAI013308-PA"/>
    </source>
</evidence>